<organism evidence="2 3">
    <name type="scientific">Megaselia scalaris</name>
    <name type="common">Humpbacked fly</name>
    <name type="synonym">Phora scalaris</name>
    <dbReference type="NCBI Taxonomy" id="36166"/>
    <lineage>
        <taxon>Eukaryota</taxon>
        <taxon>Metazoa</taxon>
        <taxon>Ecdysozoa</taxon>
        <taxon>Arthropoda</taxon>
        <taxon>Hexapoda</taxon>
        <taxon>Insecta</taxon>
        <taxon>Pterygota</taxon>
        <taxon>Neoptera</taxon>
        <taxon>Endopterygota</taxon>
        <taxon>Diptera</taxon>
        <taxon>Brachycera</taxon>
        <taxon>Muscomorpha</taxon>
        <taxon>Platypezoidea</taxon>
        <taxon>Phoridae</taxon>
        <taxon>Megaseliini</taxon>
        <taxon>Megaselia</taxon>
    </lineage>
</organism>
<feature type="compositionally biased region" description="Polar residues" evidence="1">
    <location>
        <begin position="118"/>
        <end position="139"/>
    </location>
</feature>
<feature type="region of interest" description="Disordered" evidence="1">
    <location>
        <begin position="1"/>
        <end position="25"/>
    </location>
</feature>
<keyword evidence="3" id="KW-1185">Reference proteome</keyword>
<dbReference type="EnsemblMetazoa" id="MESCA005840-RA">
    <property type="protein sequence ID" value="MESCA005840-PA"/>
    <property type="gene ID" value="MESCA005840"/>
</dbReference>
<protein>
    <submittedName>
        <fullName evidence="2">Uncharacterized protein</fullName>
    </submittedName>
</protein>
<dbReference type="EMBL" id="CAQQ02011172">
    <property type="status" value="NOT_ANNOTATED_CDS"/>
    <property type="molecule type" value="Genomic_DNA"/>
</dbReference>
<feature type="compositionally biased region" description="Low complexity" evidence="1">
    <location>
        <begin position="107"/>
        <end position="117"/>
    </location>
</feature>
<dbReference type="EMBL" id="CAQQ02011173">
    <property type="status" value="NOT_ANNOTATED_CDS"/>
    <property type="molecule type" value="Genomic_DNA"/>
</dbReference>
<feature type="compositionally biased region" description="Polar residues" evidence="1">
    <location>
        <begin position="229"/>
        <end position="238"/>
    </location>
</feature>
<dbReference type="HOGENOM" id="CLU_736871_0_0_1"/>
<dbReference type="EMBL" id="CAQQ02011169">
    <property type="status" value="NOT_ANNOTATED_CDS"/>
    <property type="molecule type" value="Genomic_DNA"/>
</dbReference>
<name>T1GQD6_MEGSC</name>
<evidence type="ECO:0000313" key="2">
    <source>
        <dbReference type="EnsemblMetazoa" id="MESCA005840-PA"/>
    </source>
</evidence>
<dbReference type="AlphaFoldDB" id="T1GQD6"/>
<evidence type="ECO:0000313" key="3">
    <source>
        <dbReference type="Proteomes" id="UP000015102"/>
    </source>
</evidence>
<feature type="compositionally biased region" description="Low complexity" evidence="1">
    <location>
        <begin position="245"/>
        <end position="255"/>
    </location>
</feature>
<dbReference type="EMBL" id="CAQQ02011167">
    <property type="status" value="NOT_ANNOTATED_CDS"/>
    <property type="molecule type" value="Genomic_DNA"/>
</dbReference>
<sequence length="376" mass="40961">SAQENPNTANLSCQQPQNNESSASFYDFNENYKSVYENRNPLLIGSRNELNRGGFFPIQPLKSSLEKLNSQDQNNNTIAPQTTTASGAYITRSSRTATPSLGAGNNSDSSTSSPLKSTNCLKSPLKSPSNSNRLGSLSPQKHYHSQQRGNLPHSSSSSTVSSPSPTKLSNGNNIRRKSTSFEEGEHANGNNILPSESVQPQIQHVRTTKASRLRAAALDKKKDEIGLNSRHTLTSPSRKPQMDHSSSSSEPEGPSQQLKPTSSPRKLVPNISISMKQSLNELQFNGTVLLPSPKHEEPNKAAGDNNEEIVATVRPRSSTLNKNLLEDKSDIVNGILELELSPVSGRLPLSPDDRDKSSKRKSNLNRALNEECTENN</sequence>
<feature type="compositionally biased region" description="Polar residues" evidence="1">
    <location>
        <begin position="1"/>
        <end position="24"/>
    </location>
</feature>
<proteinExistence type="predicted"/>
<dbReference type="EMBL" id="CAQQ02011170">
    <property type="status" value="NOT_ANNOTATED_CDS"/>
    <property type="molecule type" value="Genomic_DNA"/>
</dbReference>
<evidence type="ECO:0000256" key="1">
    <source>
        <dbReference type="SAM" id="MobiDB-lite"/>
    </source>
</evidence>
<dbReference type="Proteomes" id="UP000015102">
    <property type="component" value="Unassembled WGS sequence"/>
</dbReference>
<reference evidence="2" key="2">
    <citation type="submission" date="2015-06" db="UniProtKB">
        <authorList>
            <consortium name="EnsemblMetazoa"/>
        </authorList>
    </citation>
    <scope>IDENTIFICATION</scope>
</reference>
<feature type="compositionally biased region" description="Polar residues" evidence="1">
    <location>
        <begin position="95"/>
        <end position="106"/>
    </location>
</feature>
<reference evidence="3" key="1">
    <citation type="submission" date="2013-02" db="EMBL/GenBank/DDBJ databases">
        <authorList>
            <person name="Hughes D."/>
        </authorList>
    </citation>
    <scope>NUCLEOTIDE SEQUENCE</scope>
    <source>
        <strain>Durham</strain>
        <strain evidence="3">NC isolate 2 -- Noor lab</strain>
    </source>
</reference>
<feature type="compositionally biased region" description="Low complexity" evidence="1">
    <location>
        <begin position="154"/>
        <end position="166"/>
    </location>
</feature>
<feature type="region of interest" description="Disordered" evidence="1">
    <location>
        <begin position="341"/>
        <end position="376"/>
    </location>
</feature>
<dbReference type="EMBL" id="CAQQ02011171">
    <property type="status" value="NOT_ANNOTATED_CDS"/>
    <property type="molecule type" value="Genomic_DNA"/>
</dbReference>
<feature type="region of interest" description="Disordered" evidence="1">
    <location>
        <begin position="95"/>
        <end position="267"/>
    </location>
</feature>
<dbReference type="EMBL" id="CAQQ02011168">
    <property type="status" value="NOT_ANNOTATED_CDS"/>
    <property type="molecule type" value="Genomic_DNA"/>
</dbReference>
<feature type="compositionally biased region" description="Polar residues" evidence="1">
    <location>
        <begin position="188"/>
        <end position="205"/>
    </location>
</feature>
<accession>T1GQD6</accession>